<dbReference type="PANTHER" id="PTHR24148:SF64">
    <property type="entry name" value="HETEROKARYON INCOMPATIBILITY DOMAIN-CONTAINING PROTEIN"/>
    <property type="match status" value="1"/>
</dbReference>
<dbReference type="PANTHER" id="PTHR24148">
    <property type="entry name" value="ANKYRIN REPEAT DOMAIN-CONTAINING PROTEIN 39 HOMOLOG-RELATED"/>
    <property type="match status" value="1"/>
</dbReference>
<reference evidence="2 3" key="1">
    <citation type="submission" date="2015-01" db="EMBL/GenBank/DDBJ databases">
        <title>The Genome Sequence of Exophiala sideris CBS121828.</title>
        <authorList>
            <consortium name="The Broad Institute Genomics Platform"/>
            <person name="Cuomo C."/>
            <person name="de Hoog S."/>
            <person name="Gorbushina A."/>
            <person name="Stielow B."/>
            <person name="Teixiera M."/>
            <person name="Abouelleil A."/>
            <person name="Chapman S.B."/>
            <person name="Priest M."/>
            <person name="Young S.K."/>
            <person name="Wortman J."/>
            <person name="Nusbaum C."/>
            <person name="Birren B."/>
        </authorList>
    </citation>
    <scope>NUCLEOTIDE SEQUENCE [LARGE SCALE GENOMIC DNA]</scope>
    <source>
        <strain evidence="2 3">CBS 121828</strain>
    </source>
</reference>
<name>A0A0D1ZGB7_9EURO</name>
<dbReference type="Pfam" id="PF06985">
    <property type="entry name" value="HET"/>
    <property type="match status" value="1"/>
</dbReference>
<sequence length="630" mass="71171">MTSITSPGADCLNTSVTHQHVHVPLPKGQWFRLLRLLPGNYDDKIRCELVPCEIRRALPYEAISYCWGDPHDLVAIQCNGSSLNITNSLAMALKRFRLECEPRLLWADGICINQLSIDGQGHQVGMMDLVYGESQGTLIWLGEPDGFDNSAAFELLRKFNSYMVAEVVRLLPSSDHVLQAVHRIRPLPNNHPLLAVSDDWTAVGKLFELPWFRRVWVLQEIGVAKKATAFCGGLTIDFTEIALFAQLHHSVKKFLPHYANLATEHTELALSDIWARFGTAQSWTNGNPTLKAMKEFWMAPQRSANGIVEVLHTSRSFKATRDVDHVYGFLGHAEAKSQDGHSNLIEVDYKRPTEETYLLLATQLLLSTRSLRLLCVVQHWDEDLNNAERKNLPSWVPMFHSEPLYEFLVPHSTYDAATAQGLSSNVVISVNGRALTVAALITDSVAQISAVFPNDEHSLPQIIHECWNYYKQTPVKDPDMYYTRLCWLLVQVYDLPSSLQADFMVYCQQHCSIPFYQHFASIPQFAKALLSTTNISAHRFESRASEYCARRRVFLTQGGLCGMALRPARKGDKVAFIFGCPMPVLLRRSSDPLVFRFVGQVLIPGLMRGQILEMWKKGSLQKHPQNIVLV</sequence>
<accession>A0A0D1ZGB7</accession>
<dbReference type="OrthoDB" id="4850726at2759"/>
<evidence type="ECO:0000313" key="2">
    <source>
        <dbReference type="EMBL" id="KIV85828.1"/>
    </source>
</evidence>
<dbReference type="InterPro" id="IPR010730">
    <property type="entry name" value="HET"/>
</dbReference>
<dbReference type="HOGENOM" id="CLU_004184_7_2_1"/>
<protein>
    <recommendedName>
        <fullName evidence="1">Heterokaryon incompatibility domain-containing protein</fullName>
    </recommendedName>
</protein>
<proteinExistence type="predicted"/>
<organism evidence="2 3">
    <name type="scientific">Exophiala sideris</name>
    <dbReference type="NCBI Taxonomy" id="1016849"/>
    <lineage>
        <taxon>Eukaryota</taxon>
        <taxon>Fungi</taxon>
        <taxon>Dikarya</taxon>
        <taxon>Ascomycota</taxon>
        <taxon>Pezizomycotina</taxon>
        <taxon>Eurotiomycetes</taxon>
        <taxon>Chaetothyriomycetidae</taxon>
        <taxon>Chaetothyriales</taxon>
        <taxon>Herpotrichiellaceae</taxon>
        <taxon>Exophiala</taxon>
    </lineage>
</organism>
<dbReference type="STRING" id="1016849.A0A0D1ZGB7"/>
<evidence type="ECO:0000259" key="1">
    <source>
        <dbReference type="Pfam" id="PF06985"/>
    </source>
</evidence>
<dbReference type="Pfam" id="PF26639">
    <property type="entry name" value="Het-6_barrel"/>
    <property type="match status" value="1"/>
</dbReference>
<dbReference type="AlphaFoldDB" id="A0A0D1ZGB7"/>
<dbReference type="EMBL" id="KN846951">
    <property type="protein sequence ID" value="KIV85828.1"/>
    <property type="molecule type" value="Genomic_DNA"/>
</dbReference>
<feature type="domain" description="Heterokaryon incompatibility" evidence="1">
    <location>
        <begin position="60"/>
        <end position="220"/>
    </location>
</feature>
<gene>
    <name evidence="2" type="ORF">PV11_01484</name>
</gene>
<evidence type="ECO:0000313" key="3">
    <source>
        <dbReference type="Proteomes" id="UP000053599"/>
    </source>
</evidence>
<dbReference type="Proteomes" id="UP000053599">
    <property type="component" value="Unassembled WGS sequence"/>
</dbReference>
<dbReference type="InterPro" id="IPR052895">
    <property type="entry name" value="HetReg/Transcr_Mod"/>
</dbReference>